<evidence type="ECO:0000256" key="7">
    <source>
        <dbReference type="ARBA" id="ARBA00023134"/>
    </source>
</evidence>
<keyword evidence="8" id="KW-0963">Cytoplasm</keyword>
<feature type="binding site" evidence="8">
    <location>
        <position position="13"/>
    </location>
    <ligand>
        <name>Mg(2+)</name>
        <dbReference type="ChEBI" id="CHEBI:18420"/>
    </ligand>
</feature>
<dbReference type="PROSITE" id="PS01266">
    <property type="entry name" value="ADENYLOSUCCIN_SYN_1"/>
    <property type="match status" value="1"/>
</dbReference>
<dbReference type="InterPro" id="IPR027417">
    <property type="entry name" value="P-loop_NTPase"/>
</dbReference>
<protein>
    <recommendedName>
        <fullName evidence="8 10">Adenylosuccinate synthetase</fullName>
        <shortName evidence="8">AMPSase</shortName>
        <shortName evidence="8">AdSS</shortName>
        <ecNumber evidence="8 10">6.3.4.4</ecNumber>
    </recommendedName>
    <alternativeName>
        <fullName evidence="8">IMP--aspartate ligase</fullName>
    </alternativeName>
</protein>
<dbReference type="EMBL" id="CAOS01000010">
    <property type="protein sequence ID" value="CCO08353.1"/>
    <property type="molecule type" value="Genomic_DNA"/>
</dbReference>
<evidence type="ECO:0000256" key="9">
    <source>
        <dbReference type="PROSITE-ProRule" id="PRU10134"/>
    </source>
</evidence>
<dbReference type="eggNOG" id="COG0104">
    <property type="taxonomic scope" value="Bacteria"/>
</dbReference>
<feature type="binding site" description="in other chain" evidence="8">
    <location>
        <position position="238"/>
    </location>
    <ligand>
        <name>IMP</name>
        <dbReference type="ChEBI" id="CHEBI:58053"/>
        <note>ligand shared between dimeric partners</note>
    </ligand>
</feature>
<evidence type="ECO:0000256" key="2">
    <source>
        <dbReference type="ARBA" id="ARBA00022598"/>
    </source>
</evidence>
<evidence type="ECO:0000313" key="11">
    <source>
        <dbReference type="EMBL" id="CCO08353.1"/>
    </source>
</evidence>
<evidence type="ECO:0000256" key="5">
    <source>
        <dbReference type="ARBA" id="ARBA00022755"/>
    </source>
</evidence>
<feature type="active site" description="Proton acceptor" evidence="8">
    <location>
        <position position="13"/>
    </location>
</feature>
<dbReference type="UniPathway" id="UPA00075">
    <property type="reaction ID" value="UER00335"/>
</dbReference>
<dbReference type="InterPro" id="IPR042111">
    <property type="entry name" value="Adenylosuccinate_synth_dom3"/>
</dbReference>
<dbReference type="Pfam" id="PF00709">
    <property type="entry name" value="Adenylsucc_synt"/>
    <property type="match status" value="1"/>
</dbReference>
<dbReference type="HAMAP" id="MF_00011">
    <property type="entry name" value="Adenylosucc_synth"/>
    <property type="match status" value="1"/>
</dbReference>
<keyword evidence="7 8" id="KW-0342">GTP-binding</keyword>
<feature type="binding site" description="in other chain" evidence="8">
    <location>
        <position position="223"/>
    </location>
    <ligand>
        <name>IMP</name>
        <dbReference type="ChEBI" id="CHEBI:58053"/>
        <note>ligand shared between dimeric partners</note>
    </ligand>
</feature>
<dbReference type="Gene3D" id="1.10.300.10">
    <property type="entry name" value="Adenylosuccinate Synthetase, subunit A, domain 2"/>
    <property type="match status" value="1"/>
</dbReference>
<feature type="binding site" evidence="8">
    <location>
        <position position="142"/>
    </location>
    <ligand>
        <name>IMP</name>
        <dbReference type="ChEBI" id="CHEBI:58053"/>
        <note>ligand shared between dimeric partners</note>
    </ligand>
</feature>
<keyword evidence="5 8" id="KW-0658">Purine biosynthesis</keyword>
<proteinExistence type="inferred from homology"/>
<evidence type="ECO:0000256" key="6">
    <source>
        <dbReference type="ARBA" id="ARBA00022842"/>
    </source>
</evidence>
<dbReference type="GO" id="GO:0004019">
    <property type="term" value="F:adenylosuccinate synthase activity"/>
    <property type="evidence" value="ECO:0007669"/>
    <property type="project" value="UniProtKB-UniRule"/>
</dbReference>
<keyword evidence="6 8" id="KW-0460">Magnesium</keyword>
<dbReference type="OrthoDB" id="9807553at2"/>
<dbReference type="EC" id="6.3.4.4" evidence="8 10"/>
<feature type="binding site" evidence="8">
    <location>
        <begin position="40"/>
        <end position="42"/>
    </location>
    <ligand>
        <name>GTP</name>
        <dbReference type="ChEBI" id="CHEBI:37565"/>
    </ligand>
</feature>
<dbReference type="NCBIfam" id="NF002223">
    <property type="entry name" value="PRK01117.1"/>
    <property type="match status" value="1"/>
</dbReference>
<keyword evidence="3 8" id="KW-0479">Metal-binding</keyword>
<comment type="pathway">
    <text evidence="8 10">Purine metabolism; AMP biosynthesis via de novo pathway; AMP from IMP: step 1/2.</text>
</comment>
<comment type="similarity">
    <text evidence="8 10">Belongs to the adenylosuccinate synthetase family.</text>
</comment>
<dbReference type="GO" id="GO:0005737">
    <property type="term" value="C:cytoplasm"/>
    <property type="evidence" value="ECO:0007669"/>
    <property type="project" value="UniProtKB-SubCell"/>
</dbReference>
<dbReference type="RefSeq" id="WP_008411735.1">
    <property type="nucleotide sequence ID" value="NZ_CAOS01000010.1"/>
</dbReference>
<dbReference type="InterPro" id="IPR001114">
    <property type="entry name" value="Adenylosuccinate_synthetase"/>
</dbReference>
<feature type="binding site" evidence="8">
    <location>
        <begin position="298"/>
        <end position="304"/>
    </location>
    <ligand>
        <name>substrate</name>
    </ligand>
</feature>
<dbReference type="InterPro" id="IPR033128">
    <property type="entry name" value="Adenylosuccin_syn_Lys_AS"/>
</dbReference>
<dbReference type="NCBIfam" id="TIGR00184">
    <property type="entry name" value="purA"/>
    <property type="match status" value="1"/>
</dbReference>
<evidence type="ECO:0000256" key="10">
    <source>
        <dbReference type="RuleBase" id="RU000520"/>
    </source>
</evidence>
<dbReference type="SUPFAM" id="SSF52540">
    <property type="entry name" value="P-loop containing nucleoside triphosphate hydrolases"/>
    <property type="match status" value="1"/>
</dbReference>
<dbReference type="InterPro" id="IPR042110">
    <property type="entry name" value="Adenylosuccinate_synth_dom2"/>
</dbReference>
<dbReference type="GO" id="GO:0046040">
    <property type="term" value="P:IMP metabolic process"/>
    <property type="evidence" value="ECO:0007669"/>
    <property type="project" value="TreeGrafter"/>
</dbReference>
<dbReference type="GO" id="GO:0005525">
    <property type="term" value="F:GTP binding"/>
    <property type="evidence" value="ECO:0007669"/>
    <property type="project" value="UniProtKB-UniRule"/>
</dbReference>
<evidence type="ECO:0000256" key="3">
    <source>
        <dbReference type="ARBA" id="ARBA00022723"/>
    </source>
</evidence>
<comment type="subunit">
    <text evidence="1 8">Homodimer.</text>
</comment>
<dbReference type="PANTHER" id="PTHR11846:SF0">
    <property type="entry name" value="ADENYLOSUCCINATE SYNTHETASE"/>
    <property type="match status" value="1"/>
</dbReference>
<dbReference type="SMART" id="SM00788">
    <property type="entry name" value="Adenylsucc_synt"/>
    <property type="match status" value="1"/>
</dbReference>
<dbReference type="FunFam" id="3.90.170.10:FF:000001">
    <property type="entry name" value="Adenylosuccinate synthetase"/>
    <property type="match status" value="1"/>
</dbReference>
<dbReference type="Gene3D" id="3.40.440.10">
    <property type="entry name" value="Adenylosuccinate Synthetase, subunit A, domain 1"/>
    <property type="match status" value="1"/>
</dbReference>
<comment type="cofactor">
    <cofactor evidence="8">
        <name>Mg(2+)</name>
        <dbReference type="ChEBI" id="CHEBI:18420"/>
    </cofactor>
    <text evidence="8">Binds 1 Mg(2+) ion per subunit.</text>
</comment>
<evidence type="ECO:0000256" key="1">
    <source>
        <dbReference type="ARBA" id="ARBA00011738"/>
    </source>
</evidence>
<dbReference type="GO" id="GO:0000287">
    <property type="term" value="F:magnesium ion binding"/>
    <property type="evidence" value="ECO:0007669"/>
    <property type="project" value="UniProtKB-UniRule"/>
</dbReference>
<keyword evidence="12" id="KW-1185">Reference proteome</keyword>
<comment type="caution">
    <text evidence="11">The sequence shown here is derived from an EMBL/GenBank/DDBJ whole genome shotgun (WGS) entry which is preliminary data.</text>
</comment>
<reference evidence="11 12" key="1">
    <citation type="journal article" date="2013" name="Genome Announc.">
        <title>Genome Sequence of the Sulfate-Reducing Bacterium Desulfotomaculum hydrothermale Lam5(T).</title>
        <authorList>
            <person name="Amin O."/>
            <person name="Fardeau M.L."/>
            <person name="Valette O."/>
            <person name="Hirschler-Rea A."/>
            <person name="Barbe V."/>
            <person name="Medigue C."/>
            <person name="Vacherie B."/>
            <person name="Ollivier B."/>
            <person name="Bertin P.N."/>
            <person name="Dolla A."/>
        </authorList>
    </citation>
    <scope>NUCLEOTIDE SEQUENCE [LARGE SCALE GENOMIC DNA]</scope>
    <source>
        <strain evidence="12">Lam5 / DSM 18033</strain>
    </source>
</reference>
<evidence type="ECO:0000256" key="8">
    <source>
        <dbReference type="HAMAP-Rule" id="MF_00011"/>
    </source>
</evidence>
<dbReference type="InterPro" id="IPR018220">
    <property type="entry name" value="Adenylosuccin_syn_GTP-bd"/>
</dbReference>
<evidence type="ECO:0000313" key="12">
    <source>
        <dbReference type="Proteomes" id="UP000009315"/>
    </source>
</evidence>
<dbReference type="AlphaFoldDB" id="K8E9T9"/>
<feature type="binding site" evidence="8">
    <location>
        <begin position="12"/>
        <end position="18"/>
    </location>
    <ligand>
        <name>GTP</name>
        <dbReference type="ChEBI" id="CHEBI:37565"/>
    </ligand>
</feature>
<dbReference type="PANTHER" id="PTHR11846">
    <property type="entry name" value="ADENYLOSUCCINATE SYNTHETASE"/>
    <property type="match status" value="1"/>
</dbReference>
<dbReference type="Proteomes" id="UP000009315">
    <property type="component" value="Unassembled WGS sequence"/>
</dbReference>
<feature type="binding site" evidence="8">
    <location>
        <position position="40"/>
    </location>
    <ligand>
        <name>Mg(2+)</name>
        <dbReference type="ChEBI" id="CHEBI:18420"/>
    </ligand>
</feature>
<keyword evidence="4 8" id="KW-0547">Nucleotide-binding</keyword>
<dbReference type="FunFam" id="1.10.300.10:FF:000001">
    <property type="entry name" value="Adenylosuccinate synthetase"/>
    <property type="match status" value="1"/>
</dbReference>
<sequence>MSTVVIIGAQWGDEGKGKITDFLAEKADLIVRYQGGNNAGHTVVVDDAEFKLHLIPSGILYPEKTCVIGNGVVIDPGVLKQELDSLAARGVPIGKLRISQRAHVIMPYHRLMDAVEEEQKGEAKIGTTRRGIGPTYTDKAARVGIRVVDLIDQEEFPRLLKQNLERKNVIFEKLFAVRGFAYEEILKEYEGYAAMLAPMVEDVSLLVHNAIKEGKNVLFEGAQGTLLDLDHGTYPYVTSSHPTAAAAALGTGIGPTKINRVLGIVKAYTTRVGEGPFPTELLDGAGEEIRRKGNEFGTTTGRPRRCGWFDAVIVRYAARISGLDSLAITKLDVLSGLPVIKLCSGYRYKGEIIREFPASLKELAKCEPVYEEFPGWQEDISRVTRYQDLPDNAKRYLERIVELTEVKIALISVGVKRNQTIIIEDLFN</sequence>
<feature type="binding site" evidence="8">
    <location>
        <begin position="412"/>
        <end position="414"/>
    </location>
    <ligand>
        <name>GTP</name>
        <dbReference type="ChEBI" id="CHEBI:37565"/>
    </ligand>
</feature>
<comment type="catalytic activity">
    <reaction evidence="8 10">
        <text>IMP + L-aspartate + GTP = N(6)-(1,2-dicarboxyethyl)-AMP + GDP + phosphate + 2 H(+)</text>
        <dbReference type="Rhea" id="RHEA:15753"/>
        <dbReference type="ChEBI" id="CHEBI:15378"/>
        <dbReference type="ChEBI" id="CHEBI:29991"/>
        <dbReference type="ChEBI" id="CHEBI:37565"/>
        <dbReference type="ChEBI" id="CHEBI:43474"/>
        <dbReference type="ChEBI" id="CHEBI:57567"/>
        <dbReference type="ChEBI" id="CHEBI:58053"/>
        <dbReference type="ChEBI" id="CHEBI:58189"/>
        <dbReference type="EC" id="6.3.4.4"/>
    </reaction>
</comment>
<feature type="active site" description="Proton donor" evidence="8">
    <location>
        <position position="41"/>
    </location>
</feature>
<feature type="active site" evidence="9">
    <location>
        <position position="139"/>
    </location>
</feature>
<feature type="binding site" description="in other chain" evidence="8">
    <location>
        <position position="302"/>
    </location>
    <ligand>
        <name>IMP</name>
        <dbReference type="ChEBI" id="CHEBI:58053"/>
        <note>ligand shared between dimeric partners</note>
    </ligand>
</feature>
<keyword evidence="2 8" id="KW-0436">Ligase</keyword>
<feature type="binding site" evidence="8">
    <location>
        <position position="304"/>
    </location>
    <ligand>
        <name>GTP</name>
        <dbReference type="ChEBI" id="CHEBI:37565"/>
    </ligand>
</feature>
<dbReference type="InterPro" id="IPR042109">
    <property type="entry name" value="Adenylosuccinate_synth_dom1"/>
</dbReference>
<accession>K8E9T9</accession>
<dbReference type="PROSITE" id="PS00513">
    <property type="entry name" value="ADENYLOSUCCIN_SYN_2"/>
    <property type="match status" value="1"/>
</dbReference>
<dbReference type="STRING" id="1121428.DESHY_30043"/>
<feature type="binding site" description="in other chain" evidence="8">
    <location>
        <begin position="38"/>
        <end position="41"/>
    </location>
    <ligand>
        <name>IMP</name>
        <dbReference type="ChEBI" id="CHEBI:58053"/>
        <note>ligand shared between dimeric partners</note>
    </ligand>
</feature>
<gene>
    <name evidence="8 11" type="primary">purA</name>
    <name evidence="11" type="ORF">DESHY_30043</name>
</gene>
<feature type="binding site" description="in other chain" evidence="8">
    <location>
        <begin position="13"/>
        <end position="16"/>
    </location>
    <ligand>
        <name>IMP</name>
        <dbReference type="ChEBI" id="CHEBI:58053"/>
        <note>ligand shared between dimeric partners</note>
    </ligand>
</feature>
<feature type="binding site" description="in other chain" evidence="8">
    <location>
        <position position="128"/>
    </location>
    <ligand>
        <name>IMP</name>
        <dbReference type="ChEBI" id="CHEBI:58053"/>
        <note>ligand shared between dimeric partners</note>
    </ligand>
</feature>
<dbReference type="GO" id="GO:0044208">
    <property type="term" value="P:'de novo' AMP biosynthetic process"/>
    <property type="evidence" value="ECO:0007669"/>
    <property type="project" value="UniProtKB-UniRule"/>
</dbReference>
<comment type="subcellular location">
    <subcellularLocation>
        <location evidence="8">Cytoplasm</location>
    </subcellularLocation>
</comment>
<comment type="function">
    <text evidence="8">Plays an important role in the de novo pathway of purine nucleotide biosynthesis. Catalyzes the first committed step in the biosynthesis of AMP from IMP.</text>
</comment>
<evidence type="ECO:0000256" key="4">
    <source>
        <dbReference type="ARBA" id="ARBA00022741"/>
    </source>
</evidence>
<dbReference type="Gene3D" id="3.90.170.10">
    <property type="entry name" value="Adenylosuccinate Synthetase, subunit A, domain 3"/>
    <property type="match status" value="1"/>
</dbReference>
<feature type="binding site" evidence="8">
    <location>
        <begin position="330"/>
        <end position="332"/>
    </location>
    <ligand>
        <name>GTP</name>
        <dbReference type="ChEBI" id="CHEBI:37565"/>
    </ligand>
</feature>
<dbReference type="CDD" id="cd03108">
    <property type="entry name" value="AdSS"/>
    <property type="match status" value="1"/>
</dbReference>
<name>K8E9T9_9FIRM</name>
<organism evidence="11 12">
    <name type="scientific">Desulforamulus hydrothermalis Lam5 = DSM 18033</name>
    <dbReference type="NCBI Taxonomy" id="1121428"/>
    <lineage>
        <taxon>Bacteria</taxon>
        <taxon>Bacillati</taxon>
        <taxon>Bacillota</taxon>
        <taxon>Clostridia</taxon>
        <taxon>Eubacteriales</taxon>
        <taxon>Peptococcaceae</taxon>
        <taxon>Desulforamulus</taxon>
    </lineage>
</organism>